<feature type="transmembrane region" description="Helical" evidence="1">
    <location>
        <begin position="40"/>
        <end position="59"/>
    </location>
</feature>
<dbReference type="HOGENOM" id="CLU_1694162_0_0_5"/>
<keyword evidence="4" id="KW-1185">Reference proteome</keyword>
<feature type="transmembrane region" description="Helical" evidence="1">
    <location>
        <begin position="110"/>
        <end position="131"/>
    </location>
</feature>
<sequence>MTRFAVPCGTIVFCMIAYWLSTQFDRVPPILLRGMQPSDFPQMVLLLIMALSVLVMIFDAPKENKPVGPNVWVSLGLFVVFALVAQIDLFLGLGVFAGCLAWTWGERRPWGIGLVSVLSPLLIFLLFDLVFRIRFPRGLLTNLWYG</sequence>
<evidence type="ECO:0000256" key="1">
    <source>
        <dbReference type="SAM" id="Phobius"/>
    </source>
</evidence>
<evidence type="ECO:0000313" key="3">
    <source>
        <dbReference type="EMBL" id="ABV94183.1"/>
    </source>
</evidence>
<gene>
    <name evidence="3" type="ordered locus">Dshi_2449</name>
</gene>
<dbReference type="Pfam" id="PF07331">
    <property type="entry name" value="TctB"/>
    <property type="match status" value="1"/>
</dbReference>
<dbReference type="RefSeq" id="WP_012179114.1">
    <property type="nucleotide sequence ID" value="NC_009952.1"/>
</dbReference>
<keyword evidence="1" id="KW-0812">Transmembrane</keyword>
<feature type="transmembrane region" description="Helical" evidence="1">
    <location>
        <begin position="5"/>
        <end position="20"/>
    </location>
</feature>
<keyword evidence="1" id="KW-1133">Transmembrane helix</keyword>
<dbReference type="EMBL" id="CP000830">
    <property type="protein sequence ID" value="ABV94183.1"/>
    <property type="molecule type" value="Genomic_DNA"/>
</dbReference>
<keyword evidence="1" id="KW-0472">Membrane</keyword>
<dbReference type="KEGG" id="dsh:Dshi_2449"/>
<dbReference type="InterPro" id="IPR009936">
    <property type="entry name" value="DUF1468"/>
</dbReference>
<feature type="domain" description="DUF1468" evidence="2">
    <location>
        <begin position="10"/>
        <end position="136"/>
    </location>
</feature>
<reference evidence="4" key="1">
    <citation type="journal article" date="2010" name="ISME J.">
        <title>The complete genome sequence of the algal symbiont Dinoroseobacter shibae: a hitchhiker's guide to life in the sea.</title>
        <authorList>
            <person name="Wagner-Dobler I."/>
            <person name="Ballhausen B."/>
            <person name="Berger M."/>
            <person name="Brinkhoff T."/>
            <person name="Buchholz I."/>
            <person name="Bunk B."/>
            <person name="Cypionka H."/>
            <person name="Daniel R."/>
            <person name="Drepper T."/>
            <person name="Gerdts G."/>
            <person name="Hahnke S."/>
            <person name="Han C."/>
            <person name="Jahn D."/>
            <person name="Kalhoefer D."/>
            <person name="Kiss H."/>
            <person name="Klenk H.P."/>
            <person name="Kyrpides N."/>
            <person name="Liebl W."/>
            <person name="Liesegang H."/>
            <person name="Meincke L."/>
            <person name="Pati A."/>
            <person name="Petersen J."/>
            <person name="Piekarski T."/>
            <person name="Pommerenke C."/>
            <person name="Pradella S."/>
            <person name="Pukall R."/>
            <person name="Rabus R."/>
            <person name="Stackebrandt E."/>
            <person name="Thole S."/>
            <person name="Thompson L."/>
            <person name="Tielen P."/>
            <person name="Tomasch J."/>
            <person name="von Jan M."/>
            <person name="Wanphrut N."/>
            <person name="Wichels A."/>
            <person name="Zech H."/>
            <person name="Simon M."/>
        </authorList>
    </citation>
    <scope>NUCLEOTIDE SEQUENCE [LARGE SCALE GENOMIC DNA]</scope>
    <source>
        <strain evidence="4">DSM 16493 / NCIMB 14021 / DFL 12</strain>
    </source>
</reference>
<dbReference type="eggNOG" id="ENOG5032R9S">
    <property type="taxonomic scope" value="Bacteria"/>
</dbReference>
<dbReference type="STRING" id="398580.Dshi_2449"/>
<evidence type="ECO:0000313" key="4">
    <source>
        <dbReference type="Proteomes" id="UP000006833"/>
    </source>
</evidence>
<name>A8LS90_DINSH</name>
<evidence type="ECO:0000259" key="2">
    <source>
        <dbReference type="Pfam" id="PF07331"/>
    </source>
</evidence>
<proteinExistence type="predicted"/>
<dbReference type="OrthoDB" id="6183208at2"/>
<accession>A8LS90</accession>
<protein>
    <recommendedName>
        <fullName evidence="2">DUF1468 domain-containing protein</fullName>
    </recommendedName>
</protein>
<organism evidence="3 4">
    <name type="scientific">Dinoroseobacter shibae (strain DSM 16493 / NCIMB 14021 / DFL 12)</name>
    <dbReference type="NCBI Taxonomy" id="398580"/>
    <lineage>
        <taxon>Bacteria</taxon>
        <taxon>Pseudomonadati</taxon>
        <taxon>Pseudomonadota</taxon>
        <taxon>Alphaproteobacteria</taxon>
        <taxon>Rhodobacterales</taxon>
        <taxon>Roseobacteraceae</taxon>
        <taxon>Dinoroseobacter</taxon>
    </lineage>
</organism>
<feature type="transmembrane region" description="Helical" evidence="1">
    <location>
        <begin position="71"/>
        <end position="104"/>
    </location>
</feature>
<dbReference type="AlphaFoldDB" id="A8LS90"/>
<dbReference type="Proteomes" id="UP000006833">
    <property type="component" value="Chromosome"/>
</dbReference>